<evidence type="ECO:0000313" key="2">
    <source>
        <dbReference type="Proteomes" id="UP000198855"/>
    </source>
</evidence>
<evidence type="ECO:0008006" key="3">
    <source>
        <dbReference type="Google" id="ProtNLM"/>
    </source>
</evidence>
<sequence length="69" mass="7445">MAAFIPFPIELPAVLEEVKAKGKVVVIKTVSGEEIIGKVVKVKKGVVVLKLFKATIYVALNKITAVIVR</sequence>
<accession>A0A1I1VNB3</accession>
<dbReference type="RefSeq" id="WP_091183266.1">
    <property type="nucleotide sequence ID" value="NZ_FOMT01000001.1"/>
</dbReference>
<name>A0A1I1VNB3_9BACL</name>
<proteinExistence type="predicted"/>
<reference evidence="2" key="1">
    <citation type="submission" date="2016-10" db="EMBL/GenBank/DDBJ databases">
        <authorList>
            <person name="Varghese N."/>
            <person name="Submissions S."/>
        </authorList>
    </citation>
    <scope>NUCLEOTIDE SEQUENCE [LARGE SCALE GENOMIC DNA]</scope>
    <source>
        <strain evidence="2">CGMCC 1.10784</strain>
    </source>
</reference>
<protein>
    <recommendedName>
        <fullName evidence="3">Host factor-I protein</fullName>
    </recommendedName>
</protein>
<evidence type="ECO:0000313" key="1">
    <source>
        <dbReference type="EMBL" id="SFD84295.1"/>
    </source>
</evidence>
<dbReference type="AlphaFoldDB" id="A0A1I1VNB3"/>
<organism evidence="1 2">
    <name type="scientific">Paenibacillus catalpae</name>
    <dbReference type="NCBI Taxonomy" id="1045775"/>
    <lineage>
        <taxon>Bacteria</taxon>
        <taxon>Bacillati</taxon>
        <taxon>Bacillota</taxon>
        <taxon>Bacilli</taxon>
        <taxon>Bacillales</taxon>
        <taxon>Paenibacillaceae</taxon>
        <taxon>Paenibacillus</taxon>
    </lineage>
</organism>
<gene>
    <name evidence="1" type="ORF">SAMN05216378_1693</name>
</gene>
<dbReference type="Proteomes" id="UP000198855">
    <property type="component" value="Unassembled WGS sequence"/>
</dbReference>
<dbReference type="EMBL" id="FOMT01000001">
    <property type="protein sequence ID" value="SFD84295.1"/>
    <property type="molecule type" value="Genomic_DNA"/>
</dbReference>
<keyword evidence="2" id="KW-1185">Reference proteome</keyword>